<dbReference type="Pfam" id="PF13462">
    <property type="entry name" value="Thioredoxin_4"/>
    <property type="match status" value="1"/>
</dbReference>
<name>A0A6I4U3Z0_9SPHN</name>
<feature type="domain" description="Thioredoxin-like fold" evidence="2">
    <location>
        <begin position="57"/>
        <end position="240"/>
    </location>
</feature>
<dbReference type="AlphaFoldDB" id="A0A6I4U3Z0"/>
<evidence type="ECO:0000256" key="1">
    <source>
        <dbReference type="SAM" id="SignalP"/>
    </source>
</evidence>
<feature type="signal peptide" evidence="1">
    <location>
        <begin position="1"/>
        <end position="18"/>
    </location>
</feature>
<accession>A0A6I4U3Z0</accession>
<evidence type="ECO:0000259" key="2">
    <source>
        <dbReference type="Pfam" id="PF13462"/>
    </source>
</evidence>
<dbReference type="Gene3D" id="1.10.40.110">
    <property type="match status" value="1"/>
</dbReference>
<dbReference type="EMBL" id="WTYR01000001">
    <property type="protein sequence ID" value="MXP10074.1"/>
    <property type="molecule type" value="Genomic_DNA"/>
</dbReference>
<comment type="caution">
    <text evidence="3">The sequence shown here is derived from an EMBL/GenBank/DDBJ whole genome shotgun (WGS) entry which is preliminary data.</text>
</comment>
<organism evidence="3 4">
    <name type="scientific">Alteriqipengyuania halimionae</name>
    <dbReference type="NCBI Taxonomy" id="1926630"/>
    <lineage>
        <taxon>Bacteria</taxon>
        <taxon>Pseudomonadati</taxon>
        <taxon>Pseudomonadota</taxon>
        <taxon>Alphaproteobacteria</taxon>
        <taxon>Sphingomonadales</taxon>
        <taxon>Erythrobacteraceae</taxon>
        <taxon>Alteriqipengyuania</taxon>
    </lineage>
</organism>
<feature type="chain" id="PRO_5026169336" evidence="1">
    <location>
        <begin position="19"/>
        <end position="245"/>
    </location>
</feature>
<dbReference type="RefSeq" id="WP_160616719.1">
    <property type="nucleotide sequence ID" value="NZ_WTYR01000001.1"/>
</dbReference>
<dbReference type="InterPro" id="IPR036249">
    <property type="entry name" value="Thioredoxin-like_sf"/>
</dbReference>
<dbReference type="InterPro" id="IPR012336">
    <property type="entry name" value="Thioredoxin-like_fold"/>
</dbReference>
<proteinExistence type="predicted"/>
<dbReference type="SUPFAM" id="SSF52833">
    <property type="entry name" value="Thioredoxin-like"/>
    <property type="match status" value="1"/>
</dbReference>
<gene>
    <name evidence="3" type="ORF">GRI68_07760</name>
</gene>
<sequence>MNRAFRFLALSPLALALASCGGGDDASTGVELDGEPIAAIPAPDGQDWTETVVKTDEGGFRMGNPDAPIKVLEFASLTCHVCADFSNEGAAEIKELVSSGRVSYEYRNYLRAGPDLIGTQIMQCGNPERVIPLAEQHFARFDEFTESFSDPRLRQIETMPPEQQKLAFAELSGMLDFFAQRGISRDEAASCLADQDTATKLADQSQQWTQEYDITGTPTIYVNGNKFEETKWSRLKQRLEAMGAR</sequence>
<evidence type="ECO:0000313" key="3">
    <source>
        <dbReference type="EMBL" id="MXP10074.1"/>
    </source>
</evidence>
<dbReference type="OrthoDB" id="8478320at2"/>
<keyword evidence="1" id="KW-0732">Signal</keyword>
<reference evidence="3 4" key="1">
    <citation type="submission" date="2019-12" db="EMBL/GenBank/DDBJ databases">
        <title>Genomic-based taxomic classification of the family Erythrobacteraceae.</title>
        <authorList>
            <person name="Xu L."/>
        </authorList>
    </citation>
    <scope>NUCLEOTIDE SEQUENCE [LARGE SCALE GENOMIC DNA]</scope>
    <source>
        <strain evidence="3 4">LMG 29519</strain>
    </source>
</reference>
<evidence type="ECO:0000313" key="4">
    <source>
        <dbReference type="Proteomes" id="UP000429229"/>
    </source>
</evidence>
<dbReference type="Gene3D" id="3.40.30.10">
    <property type="entry name" value="Glutaredoxin"/>
    <property type="match status" value="1"/>
</dbReference>
<protein>
    <submittedName>
        <fullName evidence="3">Thioredoxin domain-containing protein</fullName>
    </submittedName>
</protein>
<dbReference type="Proteomes" id="UP000429229">
    <property type="component" value="Unassembled WGS sequence"/>
</dbReference>
<keyword evidence="4" id="KW-1185">Reference proteome</keyword>
<dbReference type="PROSITE" id="PS51257">
    <property type="entry name" value="PROKAR_LIPOPROTEIN"/>
    <property type="match status" value="1"/>
</dbReference>